<name>A0ABP8R2R5_9SPHI</name>
<reference evidence="3" key="1">
    <citation type="journal article" date="2019" name="Int. J. Syst. Evol. Microbiol.">
        <title>The Global Catalogue of Microorganisms (GCM) 10K type strain sequencing project: providing services to taxonomists for standard genome sequencing and annotation.</title>
        <authorList>
            <consortium name="The Broad Institute Genomics Platform"/>
            <consortium name="The Broad Institute Genome Sequencing Center for Infectious Disease"/>
            <person name="Wu L."/>
            <person name="Ma J."/>
        </authorList>
    </citation>
    <scope>NUCLEOTIDE SEQUENCE [LARGE SCALE GENOMIC DNA]</scope>
    <source>
        <strain evidence="3">JCM 17858</strain>
    </source>
</reference>
<dbReference type="PANTHER" id="PTHR43685:SF3">
    <property type="entry name" value="SLR2126 PROTEIN"/>
    <property type="match status" value="1"/>
</dbReference>
<organism evidence="2 3">
    <name type="scientific">Sphingobacterium thermophilum</name>
    <dbReference type="NCBI Taxonomy" id="768534"/>
    <lineage>
        <taxon>Bacteria</taxon>
        <taxon>Pseudomonadati</taxon>
        <taxon>Bacteroidota</taxon>
        <taxon>Sphingobacteriia</taxon>
        <taxon>Sphingobacteriales</taxon>
        <taxon>Sphingobacteriaceae</taxon>
        <taxon>Sphingobacterium</taxon>
    </lineage>
</organism>
<protein>
    <submittedName>
        <fullName evidence="2">Glycosyltransferase family 2 protein</fullName>
    </submittedName>
</protein>
<dbReference type="InterPro" id="IPR050834">
    <property type="entry name" value="Glycosyltransf_2"/>
</dbReference>
<accession>A0ABP8R2R5</accession>
<dbReference type="SUPFAM" id="SSF53448">
    <property type="entry name" value="Nucleotide-diphospho-sugar transferases"/>
    <property type="match status" value="1"/>
</dbReference>
<feature type="domain" description="Glycosyltransferase 2-like" evidence="1">
    <location>
        <begin position="5"/>
        <end position="185"/>
    </location>
</feature>
<dbReference type="RefSeq" id="WP_345067070.1">
    <property type="nucleotide sequence ID" value="NZ_BAABGR010000015.1"/>
</dbReference>
<proteinExistence type="predicted"/>
<dbReference type="Proteomes" id="UP001500394">
    <property type="component" value="Unassembled WGS sequence"/>
</dbReference>
<dbReference type="InterPro" id="IPR001173">
    <property type="entry name" value="Glyco_trans_2-like"/>
</dbReference>
<dbReference type="InterPro" id="IPR029044">
    <property type="entry name" value="Nucleotide-diphossugar_trans"/>
</dbReference>
<dbReference type="Pfam" id="PF00535">
    <property type="entry name" value="Glycos_transf_2"/>
    <property type="match status" value="1"/>
</dbReference>
<dbReference type="EMBL" id="BAABGR010000015">
    <property type="protein sequence ID" value="GAA4516420.1"/>
    <property type="molecule type" value="Genomic_DNA"/>
</dbReference>
<dbReference type="PANTHER" id="PTHR43685">
    <property type="entry name" value="GLYCOSYLTRANSFERASE"/>
    <property type="match status" value="1"/>
</dbReference>
<dbReference type="CDD" id="cd06420">
    <property type="entry name" value="GT2_Chondriotin_Pol_N"/>
    <property type="match status" value="1"/>
</dbReference>
<sequence>MKVALIISTYNSPEKLNLCLKSVQQQDLLPDEILIADDGSDRRTKQLIDYHRSLMEVPLIHVWHEDKGFRKSLILNKTIAKCTADYIIQVDGDVILHPSFVRDHVDFAKPGSLVRASRIYLNRELTELKLSKDDIKVNYFEKGISNFFSQFRMPFLRKFFEKNYKVKGDEKWEIHGCNMAFWREDAIKVNGYNEDFVGWGPEDKEFVARLLNLGLEKRFLKFGAIVYHLWHKLNSRENLSLNEEIFRRTKESKVYFCANGINKYLSNC</sequence>
<comment type="caution">
    <text evidence="2">The sequence shown here is derived from an EMBL/GenBank/DDBJ whole genome shotgun (WGS) entry which is preliminary data.</text>
</comment>
<gene>
    <name evidence="2" type="ORF">GCM10023173_15700</name>
</gene>
<dbReference type="Gene3D" id="3.90.550.10">
    <property type="entry name" value="Spore Coat Polysaccharide Biosynthesis Protein SpsA, Chain A"/>
    <property type="match status" value="1"/>
</dbReference>
<evidence type="ECO:0000313" key="3">
    <source>
        <dbReference type="Proteomes" id="UP001500394"/>
    </source>
</evidence>
<evidence type="ECO:0000259" key="1">
    <source>
        <dbReference type="Pfam" id="PF00535"/>
    </source>
</evidence>
<keyword evidence="3" id="KW-1185">Reference proteome</keyword>
<evidence type="ECO:0000313" key="2">
    <source>
        <dbReference type="EMBL" id="GAA4516420.1"/>
    </source>
</evidence>